<dbReference type="FunFam" id="1.10.287.1260:FF:000005">
    <property type="entry name" value="Mechanosensitive ion channel family protein"/>
    <property type="match status" value="1"/>
</dbReference>
<organism evidence="12 13">
    <name type="scientific">Streptomyces venezuelae</name>
    <dbReference type="NCBI Taxonomy" id="54571"/>
    <lineage>
        <taxon>Bacteria</taxon>
        <taxon>Bacillati</taxon>
        <taxon>Actinomycetota</taxon>
        <taxon>Actinomycetes</taxon>
        <taxon>Kitasatosporales</taxon>
        <taxon>Streptomycetaceae</taxon>
        <taxon>Streptomyces</taxon>
    </lineage>
</organism>
<evidence type="ECO:0000259" key="10">
    <source>
        <dbReference type="Pfam" id="PF21082"/>
    </source>
</evidence>
<evidence type="ECO:0000313" key="12">
    <source>
        <dbReference type="EMBL" id="QES38646.1"/>
    </source>
</evidence>
<protein>
    <submittedName>
        <fullName evidence="12">Mechanosensitive ion channel protein MscS</fullName>
    </submittedName>
</protein>
<dbReference type="InterPro" id="IPR006685">
    <property type="entry name" value="MscS_channel_2nd"/>
</dbReference>
<evidence type="ECO:0000256" key="3">
    <source>
        <dbReference type="ARBA" id="ARBA00022475"/>
    </source>
</evidence>
<dbReference type="Pfam" id="PF21082">
    <property type="entry name" value="MS_channel_3rd"/>
    <property type="match status" value="1"/>
</dbReference>
<evidence type="ECO:0000259" key="11">
    <source>
        <dbReference type="Pfam" id="PF21088"/>
    </source>
</evidence>
<keyword evidence="4 8" id="KW-0812">Transmembrane</keyword>
<feature type="transmembrane region" description="Helical" evidence="8">
    <location>
        <begin position="126"/>
        <end position="149"/>
    </location>
</feature>
<evidence type="ECO:0000313" key="13">
    <source>
        <dbReference type="Proteomes" id="UP000322927"/>
    </source>
</evidence>
<evidence type="ECO:0000256" key="7">
    <source>
        <dbReference type="SAM" id="MobiDB-lite"/>
    </source>
</evidence>
<dbReference type="Pfam" id="PF00924">
    <property type="entry name" value="MS_channel_2nd"/>
    <property type="match status" value="1"/>
</dbReference>
<dbReference type="InterPro" id="IPR023408">
    <property type="entry name" value="MscS_beta-dom_sf"/>
</dbReference>
<dbReference type="EMBL" id="CP029192">
    <property type="protein sequence ID" value="QES38646.1"/>
    <property type="molecule type" value="Genomic_DNA"/>
</dbReference>
<dbReference type="GO" id="GO:0005886">
    <property type="term" value="C:plasma membrane"/>
    <property type="evidence" value="ECO:0007669"/>
    <property type="project" value="UniProtKB-SubCell"/>
</dbReference>
<feature type="domain" description="Mechanosensitive ion channel transmembrane helices 2/3" evidence="11">
    <location>
        <begin position="106"/>
        <end position="146"/>
    </location>
</feature>
<dbReference type="PANTHER" id="PTHR30460">
    <property type="entry name" value="MODERATE CONDUCTANCE MECHANOSENSITIVE CHANNEL YBIO"/>
    <property type="match status" value="1"/>
</dbReference>
<proteinExistence type="inferred from homology"/>
<dbReference type="InterPro" id="IPR049142">
    <property type="entry name" value="MS_channel_1st"/>
</dbReference>
<evidence type="ECO:0000256" key="2">
    <source>
        <dbReference type="ARBA" id="ARBA00008017"/>
    </source>
</evidence>
<keyword evidence="6 8" id="KW-0472">Membrane</keyword>
<feature type="transmembrane region" description="Helical" evidence="8">
    <location>
        <begin position="28"/>
        <end position="50"/>
    </location>
</feature>
<dbReference type="Pfam" id="PF21088">
    <property type="entry name" value="MS_channel_1st"/>
    <property type="match status" value="1"/>
</dbReference>
<dbReference type="AlphaFoldDB" id="A0A5P2C7E1"/>
<dbReference type="GO" id="GO:0008381">
    <property type="term" value="F:mechanosensitive monoatomic ion channel activity"/>
    <property type="evidence" value="ECO:0007669"/>
    <property type="project" value="InterPro"/>
</dbReference>
<keyword evidence="3" id="KW-1003">Cell membrane</keyword>
<dbReference type="InterPro" id="IPR049278">
    <property type="entry name" value="MS_channel_C"/>
</dbReference>
<reference evidence="12 13" key="1">
    <citation type="submission" date="2018-05" db="EMBL/GenBank/DDBJ databases">
        <title>Streptomyces venezuelae.</title>
        <authorList>
            <person name="Kim W."/>
            <person name="Lee N."/>
            <person name="Cho B.-K."/>
        </authorList>
    </citation>
    <scope>NUCLEOTIDE SEQUENCE [LARGE SCALE GENOMIC DNA]</scope>
    <source>
        <strain evidence="12 13">ATCC 14584</strain>
    </source>
</reference>
<dbReference type="Gene3D" id="1.10.287.1260">
    <property type="match status" value="1"/>
</dbReference>
<name>A0A5P2C7E1_STRVZ</name>
<sequence>MPASSVPGSSANHAVIAAPGWLGDHADIVIGIPLRILLIVVGAMIVRALAKKAITRVVQRILQPPEQTGEARRTSRGPAVLHRDRSRAKERREQRARTIGSVLSSIVTVVVGVMATAMLLDQVGIALGPLLASAGVVGLAIGFGAQNLVADYLSGMLIMLEDQYGVGDSVDLGEAVGEVEHVGLRLTQVRDLNGGLWHIRNGEILRVRNDSQEWARAVLDVSVAYECNLDTVYRVLEEAGRDMREDPKFAPALLEDPSVWGVQSLEPDGVVVRVAVKTAPLQQWAVTRELRRRVKEALDAAGIDIPFQQRTVWIRSDNDNDNGENGDGSDTAGAGGRAPVVR</sequence>
<evidence type="ECO:0000256" key="8">
    <source>
        <dbReference type="SAM" id="Phobius"/>
    </source>
</evidence>
<dbReference type="Gene3D" id="2.30.30.60">
    <property type="match status" value="1"/>
</dbReference>
<feature type="transmembrane region" description="Helical" evidence="8">
    <location>
        <begin position="99"/>
        <end position="120"/>
    </location>
</feature>
<evidence type="ECO:0000256" key="6">
    <source>
        <dbReference type="ARBA" id="ARBA00023136"/>
    </source>
</evidence>
<dbReference type="PANTHER" id="PTHR30460:SF0">
    <property type="entry name" value="MODERATE CONDUCTANCE MECHANOSENSITIVE CHANNEL YBIO"/>
    <property type="match status" value="1"/>
</dbReference>
<keyword evidence="5 8" id="KW-1133">Transmembrane helix</keyword>
<dbReference type="Gene3D" id="3.30.70.100">
    <property type="match status" value="1"/>
</dbReference>
<dbReference type="SUPFAM" id="SSF82689">
    <property type="entry name" value="Mechanosensitive channel protein MscS (YggB), C-terminal domain"/>
    <property type="match status" value="1"/>
</dbReference>
<gene>
    <name evidence="12" type="ORF">DEJ48_39325</name>
</gene>
<feature type="region of interest" description="Disordered" evidence="7">
    <location>
        <begin position="316"/>
        <end position="342"/>
    </location>
</feature>
<dbReference type="SUPFAM" id="SSF82861">
    <property type="entry name" value="Mechanosensitive channel protein MscS (YggB), transmembrane region"/>
    <property type="match status" value="1"/>
</dbReference>
<dbReference type="Proteomes" id="UP000322927">
    <property type="component" value="Chromosome"/>
</dbReference>
<dbReference type="SUPFAM" id="SSF50182">
    <property type="entry name" value="Sm-like ribonucleoproteins"/>
    <property type="match status" value="1"/>
</dbReference>
<dbReference type="FunFam" id="3.30.70.100:FF:000018">
    <property type="entry name" value="MscS mechanosensitive ion channel"/>
    <property type="match status" value="1"/>
</dbReference>
<evidence type="ECO:0000259" key="9">
    <source>
        <dbReference type="Pfam" id="PF00924"/>
    </source>
</evidence>
<comment type="similarity">
    <text evidence="2">Belongs to the MscS (TC 1.A.23) family.</text>
</comment>
<dbReference type="InterPro" id="IPR010920">
    <property type="entry name" value="LSM_dom_sf"/>
</dbReference>
<evidence type="ECO:0000256" key="5">
    <source>
        <dbReference type="ARBA" id="ARBA00022989"/>
    </source>
</evidence>
<evidence type="ECO:0000256" key="1">
    <source>
        <dbReference type="ARBA" id="ARBA00004651"/>
    </source>
</evidence>
<dbReference type="InterPro" id="IPR011014">
    <property type="entry name" value="MscS_channel_TM-2"/>
</dbReference>
<comment type="subcellular location">
    <subcellularLocation>
        <location evidence="1">Cell membrane</location>
        <topology evidence="1">Multi-pass membrane protein</topology>
    </subcellularLocation>
</comment>
<feature type="domain" description="Mechanosensitive ion channel MscS C-terminal" evidence="10">
    <location>
        <begin position="218"/>
        <end position="305"/>
    </location>
</feature>
<dbReference type="InterPro" id="IPR045276">
    <property type="entry name" value="YbiO_bact"/>
</dbReference>
<dbReference type="OrthoDB" id="4638917at2"/>
<dbReference type="InterPro" id="IPR011066">
    <property type="entry name" value="MscS_channel_C_sf"/>
</dbReference>
<feature type="domain" description="Mechanosensitive ion channel MscS" evidence="9">
    <location>
        <begin position="147"/>
        <end position="209"/>
    </location>
</feature>
<evidence type="ECO:0000256" key="4">
    <source>
        <dbReference type="ARBA" id="ARBA00022692"/>
    </source>
</evidence>
<dbReference type="FunFam" id="2.30.30.60:FF:000001">
    <property type="entry name" value="MscS Mechanosensitive ion channel"/>
    <property type="match status" value="1"/>
</dbReference>
<accession>A0A5P2C7E1</accession>
<feature type="region of interest" description="Disordered" evidence="7">
    <location>
        <begin position="65"/>
        <end position="93"/>
    </location>
</feature>